<dbReference type="Proteomes" id="UP001529510">
    <property type="component" value="Unassembled WGS sequence"/>
</dbReference>
<reference evidence="2 3" key="1">
    <citation type="submission" date="2024-05" db="EMBL/GenBank/DDBJ databases">
        <title>Genome sequencing and assembly of Indian major carp, Cirrhinus mrigala (Hamilton, 1822).</title>
        <authorList>
            <person name="Mohindra V."/>
            <person name="Chowdhury L.M."/>
            <person name="Lal K."/>
            <person name="Jena J.K."/>
        </authorList>
    </citation>
    <scope>NUCLEOTIDE SEQUENCE [LARGE SCALE GENOMIC DNA]</scope>
    <source>
        <strain evidence="2">CM1030</strain>
        <tissue evidence="2">Blood</tissue>
    </source>
</reference>
<protein>
    <submittedName>
        <fullName evidence="2">Uncharacterized protein</fullName>
    </submittedName>
</protein>
<comment type="caution">
    <text evidence="2">The sequence shown here is derived from an EMBL/GenBank/DDBJ whole genome shotgun (WGS) entry which is preliminary data.</text>
</comment>
<dbReference type="InterPro" id="IPR027272">
    <property type="entry name" value="Piezo"/>
</dbReference>
<keyword evidence="3" id="KW-1185">Reference proteome</keyword>
<proteinExistence type="predicted"/>
<evidence type="ECO:0000256" key="1">
    <source>
        <dbReference type="SAM" id="SignalP"/>
    </source>
</evidence>
<dbReference type="PANTHER" id="PTHR47049">
    <property type="entry name" value="PIEZO-TYPE MECHANOSENSITIVE ION CHANNEL HOMOLOG"/>
    <property type="match status" value="1"/>
</dbReference>
<dbReference type="EMBL" id="JAMKFB020000007">
    <property type="protein sequence ID" value="KAL0188053.1"/>
    <property type="molecule type" value="Genomic_DNA"/>
</dbReference>
<keyword evidence="1" id="KW-0732">Signal</keyword>
<gene>
    <name evidence="2" type="ORF">M9458_015152</name>
</gene>
<feature type="chain" id="PRO_5044877170" evidence="1">
    <location>
        <begin position="18"/>
        <end position="62"/>
    </location>
</feature>
<accession>A0ABD0QPT3</accession>
<dbReference type="PANTHER" id="PTHR47049:SF5">
    <property type="entry name" value="PIEZO-TYPE MECHANOSENSITIVE ION CHANNEL COMPONENT"/>
    <property type="match status" value="1"/>
</dbReference>
<organism evidence="2 3">
    <name type="scientific">Cirrhinus mrigala</name>
    <name type="common">Mrigala</name>
    <dbReference type="NCBI Taxonomy" id="683832"/>
    <lineage>
        <taxon>Eukaryota</taxon>
        <taxon>Metazoa</taxon>
        <taxon>Chordata</taxon>
        <taxon>Craniata</taxon>
        <taxon>Vertebrata</taxon>
        <taxon>Euteleostomi</taxon>
        <taxon>Actinopterygii</taxon>
        <taxon>Neopterygii</taxon>
        <taxon>Teleostei</taxon>
        <taxon>Ostariophysi</taxon>
        <taxon>Cypriniformes</taxon>
        <taxon>Cyprinidae</taxon>
        <taxon>Labeoninae</taxon>
        <taxon>Labeonini</taxon>
        <taxon>Cirrhinus</taxon>
    </lineage>
</organism>
<dbReference type="AlphaFoldDB" id="A0ABD0QPT3"/>
<feature type="signal peptide" evidence="1">
    <location>
        <begin position="1"/>
        <end position="17"/>
    </location>
</feature>
<evidence type="ECO:0000313" key="3">
    <source>
        <dbReference type="Proteomes" id="UP001529510"/>
    </source>
</evidence>
<evidence type="ECO:0000313" key="2">
    <source>
        <dbReference type="EMBL" id="KAL0188053.1"/>
    </source>
</evidence>
<name>A0ABD0QPT3_CIRMR</name>
<feature type="non-terminal residue" evidence="2">
    <location>
        <position position="1"/>
    </location>
</feature>
<sequence>DHLLVLMLLVFEATVYRHQIHHYRQLQRSPPPIPVIFPQATRDTLDKGLLHCIKYLLNYSFY</sequence>
<feature type="non-terminal residue" evidence="2">
    <location>
        <position position="62"/>
    </location>
</feature>